<evidence type="ECO:0000256" key="4">
    <source>
        <dbReference type="ARBA" id="ARBA00022547"/>
    </source>
</evidence>
<dbReference type="AlphaFoldDB" id="U4KNE5"/>
<evidence type="ECO:0000256" key="1">
    <source>
        <dbReference type="ARBA" id="ARBA00004141"/>
    </source>
</evidence>
<proteinExistence type="inferred from homology"/>
<dbReference type="Pfam" id="PF00119">
    <property type="entry name" value="ATP-synt_A"/>
    <property type="match status" value="1"/>
</dbReference>
<dbReference type="InterPro" id="IPR023011">
    <property type="entry name" value="ATP_synth_F0_asu_AS"/>
</dbReference>
<dbReference type="GO" id="GO:0045259">
    <property type="term" value="C:proton-transporting ATP synthase complex"/>
    <property type="evidence" value="ECO:0007669"/>
    <property type="project" value="UniProtKB-KW"/>
</dbReference>
<evidence type="ECO:0000256" key="2">
    <source>
        <dbReference type="ARBA" id="ARBA00006810"/>
    </source>
</evidence>
<keyword evidence="8" id="KW-0406">Ion transport</keyword>
<evidence type="ECO:0000313" key="13">
    <source>
        <dbReference type="Proteomes" id="UP000032737"/>
    </source>
</evidence>
<dbReference type="InterPro" id="IPR035908">
    <property type="entry name" value="F0_ATP_A_sf"/>
</dbReference>
<evidence type="ECO:0000256" key="9">
    <source>
        <dbReference type="ARBA" id="ARBA00023136"/>
    </source>
</evidence>
<comment type="similarity">
    <text evidence="2">Belongs to the ATPase A chain family.</text>
</comment>
<dbReference type="Proteomes" id="UP000032737">
    <property type="component" value="Chromosome"/>
</dbReference>
<dbReference type="GO" id="GO:0046933">
    <property type="term" value="F:proton-transporting ATP synthase activity, rotational mechanism"/>
    <property type="evidence" value="ECO:0007669"/>
    <property type="project" value="TreeGrafter"/>
</dbReference>
<keyword evidence="7 11" id="KW-1133">Transmembrane helix</keyword>
<evidence type="ECO:0000313" key="12">
    <source>
        <dbReference type="EMBL" id="CCV65771.1"/>
    </source>
</evidence>
<comment type="subcellular location">
    <subcellularLocation>
        <location evidence="1">Membrane</location>
        <topology evidence="1">Multi-pass membrane protein</topology>
    </subcellularLocation>
</comment>
<dbReference type="RefSeq" id="WP_030004634.1">
    <property type="nucleotide sequence ID" value="NC_022549.1"/>
</dbReference>
<feature type="transmembrane region" description="Helical" evidence="11">
    <location>
        <begin position="69"/>
        <end position="95"/>
    </location>
</feature>
<protein>
    <submittedName>
        <fullName evidence="12">ATP synthase subunit A (ATP synthase F0 complex)</fullName>
    </submittedName>
</protein>
<dbReference type="CDD" id="cd00310">
    <property type="entry name" value="ATP-synt_Fo_a_6"/>
    <property type="match status" value="1"/>
</dbReference>
<dbReference type="GO" id="GO:0005886">
    <property type="term" value="C:plasma membrane"/>
    <property type="evidence" value="ECO:0007669"/>
    <property type="project" value="TreeGrafter"/>
</dbReference>
<evidence type="ECO:0000256" key="7">
    <source>
        <dbReference type="ARBA" id="ARBA00022989"/>
    </source>
</evidence>
<evidence type="ECO:0000256" key="8">
    <source>
        <dbReference type="ARBA" id="ARBA00023065"/>
    </source>
</evidence>
<dbReference type="PANTHER" id="PTHR42823">
    <property type="entry name" value="ATP SYNTHASE SUBUNIT A, CHLOROPLASTIC"/>
    <property type="match status" value="1"/>
</dbReference>
<sequence length="219" mass="24571">MTILFKFQPIPDYLISSWIVMAFLMIVLGYIGYRVKHMAIGDKPSKMVATGIFFVEFFNGFVKNNVGKLWRWVTPMVMTLGIYIFVANISGLFGLVTPTKFTAITFPLTLFAVITIQSSGIISRRWRHIKTWFEPLPFMFPINMVGDVTPLLSMTLRLFGNIASGAMLLTLVYEALGWLAPIAAAPLHALFDVGFGFIQAMVFVLLTVILTSLKLESEE</sequence>
<dbReference type="KEGG" id="abra:BN85307500"/>
<dbReference type="HOGENOM" id="CLU_041018_2_0_14"/>
<dbReference type="Gene3D" id="1.20.120.220">
    <property type="entry name" value="ATP synthase, F0 complex, subunit A"/>
    <property type="match status" value="1"/>
</dbReference>
<keyword evidence="5 11" id="KW-0812">Transmembrane</keyword>
<feature type="transmembrane region" description="Helical" evidence="11">
    <location>
        <begin position="45"/>
        <end position="62"/>
    </location>
</feature>
<dbReference type="GO" id="GO:0042777">
    <property type="term" value="P:proton motive force-driven plasma membrane ATP synthesis"/>
    <property type="evidence" value="ECO:0007669"/>
    <property type="project" value="TreeGrafter"/>
</dbReference>
<evidence type="ECO:0000256" key="11">
    <source>
        <dbReference type="SAM" id="Phobius"/>
    </source>
</evidence>
<feature type="transmembrane region" description="Helical" evidence="11">
    <location>
        <begin position="193"/>
        <end position="213"/>
    </location>
</feature>
<dbReference type="EMBL" id="FO681348">
    <property type="protein sequence ID" value="CCV65771.1"/>
    <property type="molecule type" value="Genomic_DNA"/>
</dbReference>
<dbReference type="InterPro" id="IPR000568">
    <property type="entry name" value="ATP_synth_F0_asu"/>
</dbReference>
<feature type="transmembrane region" description="Helical" evidence="11">
    <location>
        <begin position="101"/>
        <end position="122"/>
    </location>
</feature>
<keyword evidence="13" id="KW-1185">Reference proteome</keyword>
<keyword evidence="10" id="KW-0066">ATP synthesis</keyword>
<name>U4KNE5_9MOLU</name>
<evidence type="ECO:0000256" key="6">
    <source>
        <dbReference type="ARBA" id="ARBA00022781"/>
    </source>
</evidence>
<accession>U4KNE5</accession>
<dbReference type="OrthoDB" id="9789241at2"/>
<dbReference type="SUPFAM" id="SSF81336">
    <property type="entry name" value="F1F0 ATP synthase subunit A"/>
    <property type="match status" value="1"/>
</dbReference>
<keyword evidence="9 11" id="KW-0472">Membrane</keyword>
<reference evidence="12 13" key="1">
    <citation type="journal article" date="2013" name="J. Mol. Microbiol. Biotechnol.">
        <title>Analysis of the Complete Genomes of Acholeplasma brassicae , A. palmae and A. laidlawii and Their Comparison to the Obligate Parasites from ' Candidatus Phytoplasma'.</title>
        <authorList>
            <person name="Kube M."/>
            <person name="Siewert C."/>
            <person name="Migdoll A.M."/>
            <person name="Duduk B."/>
            <person name="Holz S."/>
            <person name="Rabus R."/>
            <person name="Seemuller E."/>
            <person name="Mitrovic J."/>
            <person name="Muller I."/>
            <person name="Buttner C."/>
            <person name="Reinhardt R."/>
        </authorList>
    </citation>
    <scope>NUCLEOTIDE SEQUENCE [LARGE SCALE GENOMIC DNA]</scope>
    <source>
        <strain evidence="13">0502</strain>
    </source>
</reference>
<organism evidence="12 13">
    <name type="scientific">Acholeplasma brassicae</name>
    <dbReference type="NCBI Taxonomy" id="61635"/>
    <lineage>
        <taxon>Bacteria</taxon>
        <taxon>Bacillati</taxon>
        <taxon>Mycoplasmatota</taxon>
        <taxon>Mollicutes</taxon>
        <taxon>Acholeplasmatales</taxon>
        <taxon>Acholeplasmataceae</taxon>
        <taxon>Acholeplasma</taxon>
    </lineage>
</organism>
<evidence type="ECO:0000256" key="3">
    <source>
        <dbReference type="ARBA" id="ARBA00022448"/>
    </source>
</evidence>
<evidence type="ECO:0000256" key="10">
    <source>
        <dbReference type="ARBA" id="ARBA00023310"/>
    </source>
</evidence>
<feature type="transmembrane region" description="Helical" evidence="11">
    <location>
        <begin position="12"/>
        <end position="33"/>
    </location>
</feature>
<evidence type="ECO:0000256" key="5">
    <source>
        <dbReference type="ARBA" id="ARBA00022692"/>
    </source>
</evidence>
<keyword evidence="6" id="KW-0375">Hydrogen ion transport</keyword>
<dbReference type="PRINTS" id="PR00123">
    <property type="entry name" value="ATPASEA"/>
</dbReference>
<dbReference type="STRING" id="61635.BN85307500"/>
<feature type="transmembrane region" description="Helical" evidence="11">
    <location>
        <begin position="158"/>
        <end position="181"/>
    </location>
</feature>
<dbReference type="PANTHER" id="PTHR42823:SF3">
    <property type="entry name" value="ATP SYNTHASE SUBUNIT A, CHLOROPLASTIC"/>
    <property type="match status" value="1"/>
</dbReference>
<keyword evidence="3" id="KW-0813">Transport</keyword>
<keyword evidence="4" id="KW-0138">CF(0)</keyword>
<gene>
    <name evidence="12" type="primary">atpB</name>
    <name evidence="12" type="ORF">BN85307500</name>
</gene>
<dbReference type="PROSITE" id="PS00449">
    <property type="entry name" value="ATPASE_A"/>
    <property type="match status" value="1"/>
</dbReference>
<dbReference type="InterPro" id="IPR045082">
    <property type="entry name" value="ATP_syn_F0_a_bact/chloroplast"/>
</dbReference>